<reference evidence="2" key="1">
    <citation type="submission" date="2020-06" db="EMBL/GenBank/DDBJ databases">
        <title>A chromosome-scale genome assembly of Talaromyces rugulosus W13939.</title>
        <authorList>
            <person name="Wang B."/>
            <person name="Guo L."/>
            <person name="Ye K."/>
            <person name="Wang L."/>
        </authorList>
    </citation>
    <scope>NUCLEOTIDE SEQUENCE [LARGE SCALE GENOMIC DNA]</scope>
    <source>
        <strain evidence="2">W13939</strain>
    </source>
</reference>
<dbReference type="RefSeq" id="XP_035350214.1">
    <property type="nucleotide sequence ID" value="XM_035494321.1"/>
</dbReference>
<protein>
    <recommendedName>
        <fullName evidence="3">Fucose-specific lectin</fullName>
    </recommendedName>
</protein>
<dbReference type="Proteomes" id="UP000509510">
    <property type="component" value="Chromosome VI"/>
</dbReference>
<name>A0A7H8RC56_TALRU</name>
<sequence length="220" mass="24108">MSGIAAIKTPSHDDIQVFYTTTKSNLGLDIRKAIHSNNNPTKGYIATSTDPDGNVVTSSDIAVSSYLGIQFVVGITRNPAGTTGAPSGTTLNNISILSPISQTIARVEQDNSRITSCSNGIQSSVFYLRKHPHDPEGSHLWEYDFDSGQAKHVDDLANVRKGSGLASYYTKDDRLVVYQDKKGVIREYSSKTTDILMKNNRFFYTASEKQFSVDFARGDP</sequence>
<evidence type="ECO:0000313" key="1">
    <source>
        <dbReference type="EMBL" id="QKX64040.1"/>
    </source>
</evidence>
<proteinExistence type="predicted"/>
<accession>A0A7H8RC56</accession>
<dbReference type="AlphaFoldDB" id="A0A7H8RC56"/>
<organism evidence="1 2">
    <name type="scientific">Talaromyces rugulosus</name>
    <name type="common">Penicillium rugulosum</name>
    <dbReference type="NCBI Taxonomy" id="121627"/>
    <lineage>
        <taxon>Eukaryota</taxon>
        <taxon>Fungi</taxon>
        <taxon>Dikarya</taxon>
        <taxon>Ascomycota</taxon>
        <taxon>Pezizomycotina</taxon>
        <taxon>Eurotiomycetes</taxon>
        <taxon>Eurotiomycetidae</taxon>
        <taxon>Eurotiales</taxon>
        <taxon>Trichocomaceae</taxon>
        <taxon>Talaromyces</taxon>
        <taxon>Talaromyces sect. Islandici</taxon>
    </lineage>
</organism>
<dbReference type="OrthoDB" id="5426604at2759"/>
<dbReference type="KEGG" id="trg:TRUGW13939_11213"/>
<dbReference type="GeneID" id="55998691"/>
<evidence type="ECO:0000313" key="2">
    <source>
        <dbReference type="Proteomes" id="UP000509510"/>
    </source>
</evidence>
<gene>
    <name evidence="1" type="ORF">TRUGW13939_11213</name>
</gene>
<dbReference type="EMBL" id="CP055903">
    <property type="protein sequence ID" value="QKX64040.1"/>
    <property type="molecule type" value="Genomic_DNA"/>
</dbReference>
<evidence type="ECO:0008006" key="3">
    <source>
        <dbReference type="Google" id="ProtNLM"/>
    </source>
</evidence>
<dbReference type="Gene3D" id="2.120.10.70">
    <property type="entry name" value="Fucose-specific lectin"/>
    <property type="match status" value="1"/>
</dbReference>
<keyword evidence="2" id="KW-1185">Reference proteome</keyword>